<accession>A0A1I8AQN7</accession>
<sequence length="220" mass="24677">MEGTDAEMCEIKRKRREERKTVVPKSEWKRRAKESFSKGYWSYSGVTGYVSPFASTESEKKEVNLLQEDNDLEPASWGVETIKSPEVPGLLEACEREGKKKSSIAGYWDAINSYISPFASTEADKENNIESSIQDSDAATSTKTILDESLDDTEVEEASTKTSVVGHWEVVSGSEDDEDTTRFDTDEEDAVIMTMAEAYANRRQKKNQVKEVGVDKEVES</sequence>
<dbReference type="WBParaSite" id="L893_g789.t1">
    <property type="protein sequence ID" value="L893_g789.t1"/>
    <property type="gene ID" value="L893_g789"/>
</dbReference>
<proteinExistence type="predicted"/>
<name>A0A1I8AQN7_9BILA</name>
<reference evidence="2" key="1">
    <citation type="submission" date="2016-11" db="UniProtKB">
        <authorList>
            <consortium name="WormBaseParasite"/>
        </authorList>
    </citation>
    <scope>IDENTIFICATION</scope>
</reference>
<dbReference type="Proteomes" id="UP000095287">
    <property type="component" value="Unplaced"/>
</dbReference>
<dbReference type="AlphaFoldDB" id="A0A1I8AQN7"/>
<keyword evidence="1" id="KW-1185">Reference proteome</keyword>
<organism evidence="1 2">
    <name type="scientific">Steinernema glaseri</name>
    <dbReference type="NCBI Taxonomy" id="37863"/>
    <lineage>
        <taxon>Eukaryota</taxon>
        <taxon>Metazoa</taxon>
        <taxon>Ecdysozoa</taxon>
        <taxon>Nematoda</taxon>
        <taxon>Chromadorea</taxon>
        <taxon>Rhabditida</taxon>
        <taxon>Tylenchina</taxon>
        <taxon>Panagrolaimomorpha</taxon>
        <taxon>Strongyloidoidea</taxon>
        <taxon>Steinernematidae</taxon>
        <taxon>Steinernema</taxon>
    </lineage>
</organism>
<protein>
    <submittedName>
        <fullName evidence="2">Protein Ycf2-like</fullName>
    </submittedName>
</protein>
<evidence type="ECO:0000313" key="2">
    <source>
        <dbReference type="WBParaSite" id="L893_g789.t1"/>
    </source>
</evidence>
<evidence type="ECO:0000313" key="1">
    <source>
        <dbReference type="Proteomes" id="UP000095287"/>
    </source>
</evidence>